<organism evidence="13 14">
    <name type="scientific">Caulifigura coniformis</name>
    <dbReference type="NCBI Taxonomy" id="2527983"/>
    <lineage>
        <taxon>Bacteria</taxon>
        <taxon>Pseudomonadati</taxon>
        <taxon>Planctomycetota</taxon>
        <taxon>Planctomycetia</taxon>
        <taxon>Planctomycetales</taxon>
        <taxon>Planctomycetaceae</taxon>
        <taxon>Caulifigura</taxon>
    </lineage>
</organism>
<dbReference type="InterPro" id="IPR010054">
    <property type="entry name" value="Type2_sec_GspG"/>
</dbReference>
<dbReference type="GO" id="GO:0015627">
    <property type="term" value="C:type II protein secretion system complex"/>
    <property type="evidence" value="ECO:0007669"/>
    <property type="project" value="InterPro"/>
</dbReference>
<comment type="subcellular location">
    <subcellularLocation>
        <location evidence="1">Cell inner membrane</location>
        <topology evidence="1">Single-pass membrane protein</topology>
    </subcellularLocation>
</comment>
<evidence type="ECO:0000256" key="11">
    <source>
        <dbReference type="SAM" id="Phobius"/>
    </source>
</evidence>
<feature type="transmembrane region" description="Helical" evidence="11">
    <location>
        <begin position="20"/>
        <end position="38"/>
    </location>
</feature>
<dbReference type="GO" id="GO:0005886">
    <property type="term" value="C:plasma membrane"/>
    <property type="evidence" value="ECO:0007669"/>
    <property type="project" value="UniProtKB-SubCell"/>
</dbReference>
<evidence type="ECO:0000259" key="12">
    <source>
        <dbReference type="Pfam" id="PF08334"/>
    </source>
</evidence>
<keyword evidence="4" id="KW-1003">Cell membrane</keyword>
<feature type="region of interest" description="Disordered" evidence="10">
    <location>
        <begin position="127"/>
        <end position="149"/>
    </location>
</feature>
<accession>A0A517SMD2</accession>
<dbReference type="EMBL" id="CP036271">
    <property type="protein sequence ID" value="QDT57282.1"/>
    <property type="molecule type" value="Genomic_DNA"/>
</dbReference>
<dbReference type="InterPro" id="IPR012902">
    <property type="entry name" value="N_methyl_site"/>
</dbReference>
<name>A0A517SMD2_9PLAN</name>
<comment type="similarity">
    <text evidence="2">Belongs to the GSP G family.</text>
</comment>
<dbReference type="InterPro" id="IPR045584">
    <property type="entry name" value="Pilin-like"/>
</dbReference>
<keyword evidence="9 11" id="KW-0472">Membrane</keyword>
<keyword evidence="14" id="KW-1185">Reference proteome</keyword>
<dbReference type="GO" id="GO:0015628">
    <property type="term" value="P:protein secretion by the type II secretion system"/>
    <property type="evidence" value="ECO:0007669"/>
    <property type="project" value="InterPro"/>
</dbReference>
<evidence type="ECO:0000313" key="14">
    <source>
        <dbReference type="Proteomes" id="UP000315700"/>
    </source>
</evidence>
<dbReference type="Gene3D" id="3.30.700.10">
    <property type="entry name" value="Glycoprotein, Type 4 Pilin"/>
    <property type="match status" value="1"/>
</dbReference>
<dbReference type="PRINTS" id="PR00813">
    <property type="entry name" value="BCTERIALGSPG"/>
</dbReference>
<proteinExistence type="inferred from homology"/>
<evidence type="ECO:0000256" key="6">
    <source>
        <dbReference type="ARBA" id="ARBA00022519"/>
    </source>
</evidence>
<evidence type="ECO:0000256" key="9">
    <source>
        <dbReference type="ARBA" id="ARBA00023136"/>
    </source>
</evidence>
<evidence type="ECO:0000256" key="10">
    <source>
        <dbReference type="SAM" id="MobiDB-lite"/>
    </source>
</evidence>
<gene>
    <name evidence="13" type="primary">xcpT_54</name>
    <name evidence="13" type="ORF">Pan44_53500</name>
</gene>
<dbReference type="Pfam" id="PF07963">
    <property type="entry name" value="N_methyl"/>
    <property type="match status" value="1"/>
</dbReference>
<dbReference type="InterPro" id="IPR013545">
    <property type="entry name" value="T2SS_protein-GspG_C"/>
</dbReference>
<evidence type="ECO:0000256" key="7">
    <source>
        <dbReference type="ARBA" id="ARBA00022692"/>
    </source>
</evidence>
<dbReference type="NCBIfam" id="TIGR02532">
    <property type="entry name" value="IV_pilin_GFxxxE"/>
    <property type="match status" value="1"/>
</dbReference>
<dbReference type="PANTHER" id="PTHR30093">
    <property type="entry name" value="GENERAL SECRETION PATHWAY PROTEIN G"/>
    <property type="match status" value="1"/>
</dbReference>
<keyword evidence="5" id="KW-0488">Methylation</keyword>
<dbReference type="NCBIfam" id="TIGR01710">
    <property type="entry name" value="typeII_sec_gspG"/>
    <property type="match status" value="1"/>
</dbReference>
<dbReference type="OrthoDB" id="9795612at2"/>
<keyword evidence="8 11" id="KW-1133">Transmembrane helix</keyword>
<evidence type="ECO:0000256" key="8">
    <source>
        <dbReference type="ARBA" id="ARBA00022989"/>
    </source>
</evidence>
<keyword evidence="6" id="KW-0997">Cell inner membrane</keyword>
<evidence type="ECO:0000313" key="13">
    <source>
        <dbReference type="EMBL" id="QDT57282.1"/>
    </source>
</evidence>
<dbReference type="AlphaFoldDB" id="A0A517SMD2"/>
<dbReference type="SUPFAM" id="SSF54523">
    <property type="entry name" value="Pili subunits"/>
    <property type="match status" value="1"/>
</dbReference>
<protein>
    <recommendedName>
        <fullName evidence="3">Type II secretion system core protein G</fullName>
    </recommendedName>
</protein>
<evidence type="ECO:0000256" key="4">
    <source>
        <dbReference type="ARBA" id="ARBA00022475"/>
    </source>
</evidence>
<reference evidence="13 14" key="1">
    <citation type="submission" date="2019-02" db="EMBL/GenBank/DDBJ databases">
        <title>Deep-cultivation of Planctomycetes and their phenomic and genomic characterization uncovers novel biology.</title>
        <authorList>
            <person name="Wiegand S."/>
            <person name="Jogler M."/>
            <person name="Boedeker C."/>
            <person name="Pinto D."/>
            <person name="Vollmers J."/>
            <person name="Rivas-Marin E."/>
            <person name="Kohn T."/>
            <person name="Peeters S.H."/>
            <person name="Heuer A."/>
            <person name="Rast P."/>
            <person name="Oberbeckmann S."/>
            <person name="Bunk B."/>
            <person name="Jeske O."/>
            <person name="Meyerdierks A."/>
            <person name="Storesund J.E."/>
            <person name="Kallscheuer N."/>
            <person name="Luecker S."/>
            <person name="Lage O.M."/>
            <person name="Pohl T."/>
            <person name="Merkel B.J."/>
            <person name="Hornburger P."/>
            <person name="Mueller R.-W."/>
            <person name="Bruemmer F."/>
            <person name="Labrenz M."/>
            <person name="Spormann A.M."/>
            <person name="Op den Camp H."/>
            <person name="Overmann J."/>
            <person name="Amann R."/>
            <person name="Jetten M.S.M."/>
            <person name="Mascher T."/>
            <person name="Medema M.H."/>
            <person name="Devos D.P."/>
            <person name="Kaster A.-K."/>
            <person name="Ovreas L."/>
            <person name="Rohde M."/>
            <person name="Galperin M.Y."/>
            <person name="Jogler C."/>
        </authorList>
    </citation>
    <scope>NUCLEOTIDE SEQUENCE [LARGE SCALE GENOMIC DNA]</scope>
    <source>
        <strain evidence="13 14">Pan44</strain>
    </source>
</reference>
<evidence type="ECO:0000256" key="3">
    <source>
        <dbReference type="ARBA" id="ARBA00020042"/>
    </source>
</evidence>
<dbReference type="InParanoid" id="A0A517SMD2"/>
<dbReference type="Proteomes" id="UP000315700">
    <property type="component" value="Chromosome"/>
</dbReference>
<evidence type="ECO:0000256" key="2">
    <source>
        <dbReference type="ARBA" id="ARBA00009984"/>
    </source>
</evidence>
<evidence type="ECO:0000256" key="5">
    <source>
        <dbReference type="ARBA" id="ARBA00022481"/>
    </source>
</evidence>
<dbReference type="FunCoup" id="A0A517SMD2">
    <property type="interactions" value="121"/>
</dbReference>
<feature type="domain" description="Type II secretion system protein GspG C-terminal" evidence="12">
    <location>
        <begin position="42"/>
        <end position="140"/>
    </location>
</feature>
<dbReference type="Pfam" id="PF08334">
    <property type="entry name" value="T2SSG"/>
    <property type="match status" value="1"/>
</dbReference>
<keyword evidence="7 11" id="KW-0812">Transmembrane</keyword>
<dbReference type="KEGG" id="ccos:Pan44_53500"/>
<dbReference type="InterPro" id="IPR000983">
    <property type="entry name" value="Bac_GSPG_pilin"/>
</dbReference>
<evidence type="ECO:0000256" key="1">
    <source>
        <dbReference type="ARBA" id="ARBA00004377"/>
    </source>
</evidence>
<sequence>MSRNELQRVVDRSRDGFTLVELMVVVVIIGLLASAVTFKVRGYLVTSKQNVARMDLSKISAALETFNTLNDRYPSNEEGLAILAKPSKNFVEGILSKVPVDPWGQPYQYNQPGRLRAFDIISFGADKREGGSGADEDITSDDVQPSSGT</sequence>
<dbReference type="PANTHER" id="PTHR30093:SF44">
    <property type="entry name" value="TYPE II SECRETION SYSTEM CORE PROTEIN G"/>
    <property type="match status" value="1"/>
</dbReference>
<dbReference type="RefSeq" id="WP_145034648.1">
    <property type="nucleotide sequence ID" value="NZ_CP036271.1"/>
</dbReference>